<sequence>MSDPAKGKDKLSPDLKTAIASLDDWQEEALWAFVADTGLPARQVLDLLQRCYFNSIAAYVSLDESGGRAPRARVDSRDCSPSPPQATAPVPNPLLIDMPNPAKRPNMMTLAEFVGLEPPLDASSADCTPRASALASPSLHGSGKVRAASRAPVPEIVVTPDFTSSSDTSGLPSERPTMVLPKQSPILATAAASTATDTTSTHTESNAGEMILQPLSPDSFSTPKERESLFLPPSARRLCFKEEVTKFWNAEVVRTAFDEVEIYPIDPPRAAGEPLLGASQGPERLVSYFQREVIEVVDEVCNELLCTAVLRESEFPEYVNLRQAAEKNVDDDESIFNPTYIVETGSAHENNETRLIGHAEFVGGRPSALTWAIQHSKSNAWGSLRCVVGDIASHMLMGGMRFAFLTTCDEVIFLRMDIEARLRKRSKGKLDYRWSHPVLLYSDPIKHTDVLNEAEKTVPVRLALLALMYGSMDDEDGWRLPDETVLGKSTEYFARTVVGARWLPTF</sequence>
<dbReference type="RefSeq" id="XP_033522273.1">
    <property type="nucleotide sequence ID" value="XM_033670579.1"/>
</dbReference>
<organism evidence="2 3">
    <name type="scientific">Dothidotthia symphoricarpi CBS 119687</name>
    <dbReference type="NCBI Taxonomy" id="1392245"/>
    <lineage>
        <taxon>Eukaryota</taxon>
        <taxon>Fungi</taxon>
        <taxon>Dikarya</taxon>
        <taxon>Ascomycota</taxon>
        <taxon>Pezizomycotina</taxon>
        <taxon>Dothideomycetes</taxon>
        <taxon>Pleosporomycetidae</taxon>
        <taxon>Pleosporales</taxon>
        <taxon>Dothidotthiaceae</taxon>
        <taxon>Dothidotthia</taxon>
    </lineage>
</organism>
<dbReference type="EMBL" id="ML977509">
    <property type="protein sequence ID" value="KAF2127884.1"/>
    <property type="molecule type" value="Genomic_DNA"/>
</dbReference>
<evidence type="ECO:0000313" key="2">
    <source>
        <dbReference type="EMBL" id="KAF2127884.1"/>
    </source>
</evidence>
<accession>A0A6A6A9X9</accession>
<feature type="region of interest" description="Disordered" evidence="1">
    <location>
        <begin position="159"/>
        <end position="178"/>
    </location>
</feature>
<reference evidence="2" key="1">
    <citation type="journal article" date="2020" name="Stud. Mycol.">
        <title>101 Dothideomycetes genomes: a test case for predicting lifestyles and emergence of pathogens.</title>
        <authorList>
            <person name="Haridas S."/>
            <person name="Albert R."/>
            <person name="Binder M."/>
            <person name="Bloem J."/>
            <person name="Labutti K."/>
            <person name="Salamov A."/>
            <person name="Andreopoulos B."/>
            <person name="Baker S."/>
            <person name="Barry K."/>
            <person name="Bills G."/>
            <person name="Bluhm B."/>
            <person name="Cannon C."/>
            <person name="Castanera R."/>
            <person name="Culley D."/>
            <person name="Daum C."/>
            <person name="Ezra D."/>
            <person name="Gonzalez J."/>
            <person name="Henrissat B."/>
            <person name="Kuo A."/>
            <person name="Liang C."/>
            <person name="Lipzen A."/>
            <person name="Lutzoni F."/>
            <person name="Magnuson J."/>
            <person name="Mondo S."/>
            <person name="Nolan M."/>
            <person name="Ohm R."/>
            <person name="Pangilinan J."/>
            <person name="Park H.-J."/>
            <person name="Ramirez L."/>
            <person name="Alfaro M."/>
            <person name="Sun H."/>
            <person name="Tritt A."/>
            <person name="Yoshinaga Y."/>
            <person name="Zwiers L.-H."/>
            <person name="Turgeon B."/>
            <person name="Goodwin S."/>
            <person name="Spatafora J."/>
            <person name="Crous P."/>
            <person name="Grigoriev I."/>
        </authorList>
    </citation>
    <scope>NUCLEOTIDE SEQUENCE</scope>
    <source>
        <strain evidence="2">CBS 119687</strain>
    </source>
</reference>
<feature type="region of interest" description="Disordered" evidence="1">
    <location>
        <begin position="67"/>
        <end position="94"/>
    </location>
</feature>
<dbReference type="AlphaFoldDB" id="A0A6A6A9X9"/>
<feature type="compositionally biased region" description="Pro residues" evidence="1">
    <location>
        <begin position="81"/>
        <end position="92"/>
    </location>
</feature>
<evidence type="ECO:0000256" key="1">
    <source>
        <dbReference type="SAM" id="MobiDB-lite"/>
    </source>
</evidence>
<keyword evidence="3" id="KW-1185">Reference proteome</keyword>
<dbReference type="GeneID" id="54411011"/>
<dbReference type="OrthoDB" id="3792603at2759"/>
<protein>
    <submittedName>
        <fullName evidence="2">Uncharacterized protein</fullName>
    </submittedName>
</protein>
<dbReference type="Proteomes" id="UP000799771">
    <property type="component" value="Unassembled WGS sequence"/>
</dbReference>
<evidence type="ECO:0000313" key="3">
    <source>
        <dbReference type="Proteomes" id="UP000799771"/>
    </source>
</evidence>
<gene>
    <name evidence="2" type="ORF">P153DRAFT_386860</name>
</gene>
<name>A0A6A6A9X9_9PLEO</name>
<proteinExistence type="predicted"/>
<feature type="compositionally biased region" description="Polar residues" evidence="1">
    <location>
        <begin position="161"/>
        <end position="171"/>
    </location>
</feature>